<protein>
    <submittedName>
        <fullName evidence="2">Uncharacterized protein</fullName>
    </submittedName>
</protein>
<feature type="transmembrane region" description="Helical" evidence="1">
    <location>
        <begin position="12"/>
        <end position="32"/>
    </location>
</feature>
<dbReference type="Pfam" id="PF20447">
    <property type="entry name" value="DUF6704"/>
    <property type="match status" value="1"/>
</dbReference>
<gene>
    <name evidence="2" type="ORF">GCM10022295_45400</name>
</gene>
<dbReference type="EMBL" id="BAABCE010000008">
    <property type="protein sequence ID" value="GAA3558230.1"/>
    <property type="molecule type" value="Genomic_DNA"/>
</dbReference>
<accession>A0ABP6WZU4</accession>
<sequence length="83" mass="8351">MAGSSHGHTPAAWTGVTIAFIGFCVAGAFMVMDQPAGFWAGMGVVVLGGIIAWVMSAMGMGQPKDAHKALLTTQQSEAAGAKG</sequence>
<keyword evidence="1" id="KW-1133">Transmembrane helix</keyword>
<keyword evidence="1" id="KW-0472">Membrane</keyword>
<feature type="transmembrane region" description="Helical" evidence="1">
    <location>
        <begin position="38"/>
        <end position="58"/>
    </location>
</feature>
<evidence type="ECO:0000256" key="1">
    <source>
        <dbReference type="SAM" id="Phobius"/>
    </source>
</evidence>
<name>A0ABP6WZU4_9ACTN</name>
<keyword evidence="1" id="KW-0812">Transmembrane</keyword>
<evidence type="ECO:0000313" key="3">
    <source>
        <dbReference type="Proteomes" id="UP001500707"/>
    </source>
</evidence>
<dbReference type="InterPro" id="IPR046550">
    <property type="entry name" value="DUF6704"/>
</dbReference>
<organism evidence="2 3">
    <name type="scientific">Streptomyces osmaniensis</name>
    <dbReference type="NCBI Taxonomy" id="593134"/>
    <lineage>
        <taxon>Bacteria</taxon>
        <taxon>Bacillati</taxon>
        <taxon>Actinomycetota</taxon>
        <taxon>Actinomycetes</taxon>
        <taxon>Kitasatosporales</taxon>
        <taxon>Streptomycetaceae</taxon>
        <taxon>Streptomyces</taxon>
    </lineage>
</organism>
<dbReference type="NCBIfam" id="NF041681">
    <property type="entry name" value="HGxxPAAW"/>
    <property type="match status" value="1"/>
</dbReference>
<dbReference type="Proteomes" id="UP001500707">
    <property type="component" value="Unassembled WGS sequence"/>
</dbReference>
<reference evidence="3" key="1">
    <citation type="journal article" date="2019" name="Int. J. Syst. Evol. Microbiol.">
        <title>The Global Catalogue of Microorganisms (GCM) 10K type strain sequencing project: providing services to taxonomists for standard genome sequencing and annotation.</title>
        <authorList>
            <consortium name="The Broad Institute Genomics Platform"/>
            <consortium name="The Broad Institute Genome Sequencing Center for Infectious Disease"/>
            <person name="Wu L."/>
            <person name="Ma J."/>
        </authorList>
    </citation>
    <scope>NUCLEOTIDE SEQUENCE [LARGE SCALE GENOMIC DNA]</scope>
    <source>
        <strain evidence="3">JCM 17656</strain>
    </source>
</reference>
<keyword evidence="3" id="KW-1185">Reference proteome</keyword>
<proteinExistence type="predicted"/>
<evidence type="ECO:0000313" key="2">
    <source>
        <dbReference type="EMBL" id="GAA3558230.1"/>
    </source>
</evidence>
<comment type="caution">
    <text evidence="2">The sequence shown here is derived from an EMBL/GenBank/DDBJ whole genome shotgun (WGS) entry which is preliminary data.</text>
</comment>
<dbReference type="RefSeq" id="WP_346183222.1">
    <property type="nucleotide sequence ID" value="NZ_BAABCE010000008.1"/>
</dbReference>